<dbReference type="NCBIfam" id="TIGR00756">
    <property type="entry name" value="PPR"/>
    <property type="match status" value="1"/>
</dbReference>
<dbReference type="EMBL" id="BKCJ010159243">
    <property type="protein sequence ID" value="GEY19820.1"/>
    <property type="molecule type" value="Genomic_DNA"/>
</dbReference>
<dbReference type="InterPro" id="IPR002885">
    <property type="entry name" value="PPR_rpt"/>
</dbReference>
<evidence type="ECO:0000313" key="3">
    <source>
        <dbReference type="EMBL" id="GEY19820.1"/>
    </source>
</evidence>
<feature type="repeat" description="PPR" evidence="2">
    <location>
        <begin position="7"/>
        <end position="41"/>
    </location>
</feature>
<comment type="caution">
    <text evidence="3">The sequence shown here is derived from an EMBL/GenBank/DDBJ whole genome shotgun (WGS) entry which is preliminary data.</text>
</comment>
<organism evidence="3">
    <name type="scientific">Tanacetum cinerariifolium</name>
    <name type="common">Dalmatian daisy</name>
    <name type="synonym">Chrysanthemum cinerariifolium</name>
    <dbReference type="NCBI Taxonomy" id="118510"/>
    <lineage>
        <taxon>Eukaryota</taxon>
        <taxon>Viridiplantae</taxon>
        <taxon>Streptophyta</taxon>
        <taxon>Embryophyta</taxon>
        <taxon>Tracheophyta</taxon>
        <taxon>Spermatophyta</taxon>
        <taxon>Magnoliopsida</taxon>
        <taxon>eudicotyledons</taxon>
        <taxon>Gunneridae</taxon>
        <taxon>Pentapetalae</taxon>
        <taxon>asterids</taxon>
        <taxon>campanulids</taxon>
        <taxon>Asterales</taxon>
        <taxon>Asteraceae</taxon>
        <taxon>Asteroideae</taxon>
        <taxon>Anthemideae</taxon>
        <taxon>Anthemidinae</taxon>
        <taxon>Tanacetum</taxon>
    </lineage>
</organism>
<evidence type="ECO:0000256" key="1">
    <source>
        <dbReference type="ARBA" id="ARBA00022737"/>
    </source>
</evidence>
<dbReference type="PANTHER" id="PTHR47932:SF44">
    <property type="entry name" value="MIOREX COMPLEX COMPONENT 1"/>
    <property type="match status" value="1"/>
</dbReference>
<keyword evidence="1" id="KW-0677">Repeat</keyword>
<dbReference type="InterPro" id="IPR011990">
    <property type="entry name" value="TPR-like_helical_dom_sf"/>
</dbReference>
<gene>
    <name evidence="3" type="ORF">Tci_391794</name>
</gene>
<protein>
    <submittedName>
        <fullName evidence="3">Putative pentatricopeptide repeat-containing protein At2g02150</fullName>
    </submittedName>
</protein>
<dbReference type="PANTHER" id="PTHR47932">
    <property type="entry name" value="ATPASE EXPRESSION PROTEIN 3"/>
    <property type="match status" value="1"/>
</dbReference>
<sequence>KSGMKFDLLAYSSLICGLCRCGRMVEARNYFNEMITNGVHPDDIIYGCLVKKYYELGNTREAEELQNDMVGRQLMNGISE</sequence>
<dbReference type="Gene3D" id="1.25.40.10">
    <property type="entry name" value="Tetratricopeptide repeat domain"/>
    <property type="match status" value="1"/>
</dbReference>
<dbReference type="PROSITE" id="PS51375">
    <property type="entry name" value="PPR"/>
    <property type="match status" value="1"/>
</dbReference>
<name>A0A699HHW5_TANCI</name>
<accession>A0A699HHW5</accession>
<evidence type="ECO:0000256" key="2">
    <source>
        <dbReference type="PROSITE-ProRule" id="PRU00708"/>
    </source>
</evidence>
<proteinExistence type="predicted"/>
<dbReference type="Pfam" id="PF13041">
    <property type="entry name" value="PPR_2"/>
    <property type="match status" value="1"/>
</dbReference>
<reference evidence="3" key="1">
    <citation type="journal article" date="2019" name="Sci. Rep.">
        <title>Draft genome of Tanacetum cinerariifolium, the natural source of mosquito coil.</title>
        <authorList>
            <person name="Yamashiro T."/>
            <person name="Shiraishi A."/>
            <person name="Satake H."/>
            <person name="Nakayama K."/>
        </authorList>
    </citation>
    <scope>NUCLEOTIDE SEQUENCE</scope>
</reference>
<feature type="non-terminal residue" evidence="3">
    <location>
        <position position="1"/>
    </location>
</feature>
<dbReference type="AlphaFoldDB" id="A0A699HHW5"/>